<name>A0A852X868_9MICO</name>
<protein>
    <submittedName>
        <fullName evidence="3">Uncharacterized protein YndB with AHSA1/START domain</fullName>
    </submittedName>
</protein>
<evidence type="ECO:0000259" key="2">
    <source>
        <dbReference type="Pfam" id="PF08327"/>
    </source>
</evidence>
<proteinExistence type="inferred from homology"/>
<dbReference type="Pfam" id="PF08327">
    <property type="entry name" value="AHSA1"/>
    <property type="match status" value="1"/>
</dbReference>
<dbReference type="InterPro" id="IPR023393">
    <property type="entry name" value="START-like_dom_sf"/>
</dbReference>
<organism evidence="3 4">
    <name type="scientific">Janibacter alkaliphilus</name>
    <dbReference type="NCBI Taxonomy" id="1069963"/>
    <lineage>
        <taxon>Bacteria</taxon>
        <taxon>Bacillati</taxon>
        <taxon>Actinomycetota</taxon>
        <taxon>Actinomycetes</taxon>
        <taxon>Micrococcales</taxon>
        <taxon>Intrasporangiaceae</taxon>
        <taxon>Janibacter</taxon>
    </lineage>
</organism>
<comment type="similarity">
    <text evidence="1">Belongs to the AHA1 family.</text>
</comment>
<evidence type="ECO:0000256" key="1">
    <source>
        <dbReference type="ARBA" id="ARBA00006817"/>
    </source>
</evidence>
<dbReference type="Gene3D" id="3.30.530.20">
    <property type="match status" value="1"/>
</dbReference>
<dbReference type="RefSeq" id="WP_179461983.1">
    <property type="nucleotide sequence ID" value="NZ_JACBZX010000001.1"/>
</dbReference>
<dbReference type="AlphaFoldDB" id="A0A852X868"/>
<reference evidence="3 4" key="1">
    <citation type="submission" date="2020-07" db="EMBL/GenBank/DDBJ databases">
        <title>Sequencing the genomes of 1000 actinobacteria strains.</title>
        <authorList>
            <person name="Klenk H.-P."/>
        </authorList>
    </citation>
    <scope>NUCLEOTIDE SEQUENCE [LARGE SCALE GENOMIC DNA]</scope>
    <source>
        <strain evidence="3 4">DSM 24723</strain>
    </source>
</reference>
<comment type="caution">
    <text evidence="3">The sequence shown here is derived from an EMBL/GenBank/DDBJ whole genome shotgun (WGS) entry which is preliminary data.</text>
</comment>
<dbReference type="InterPro" id="IPR013538">
    <property type="entry name" value="ASHA1/2-like_C"/>
</dbReference>
<evidence type="ECO:0000313" key="4">
    <source>
        <dbReference type="Proteomes" id="UP000592181"/>
    </source>
</evidence>
<sequence>MSTHLTHAATSRPSYNTTFHAPVTPEQALAAAAEPRAWWVAMIEGSAEGVGDRFVVDVPGLHHAELVVTAAEPGRLLAWTVERSDHAHEIEDWVGTVISFAITPADGGSEITVTHHGLHPGLECHEVCSTAWDHHLDVGLRALLTGGVAAPITPESVDAVADRVGATRG</sequence>
<dbReference type="Proteomes" id="UP000592181">
    <property type="component" value="Unassembled WGS sequence"/>
</dbReference>
<dbReference type="CDD" id="cd07814">
    <property type="entry name" value="SRPBCC_CalC_Aha1-like"/>
    <property type="match status" value="1"/>
</dbReference>
<dbReference type="EMBL" id="JACBZX010000001">
    <property type="protein sequence ID" value="NYG36484.1"/>
    <property type="molecule type" value="Genomic_DNA"/>
</dbReference>
<gene>
    <name evidence="3" type="ORF">BJY28_000953</name>
</gene>
<evidence type="ECO:0000313" key="3">
    <source>
        <dbReference type="EMBL" id="NYG36484.1"/>
    </source>
</evidence>
<accession>A0A852X868</accession>
<dbReference type="SUPFAM" id="SSF55961">
    <property type="entry name" value="Bet v1-like"/>
    <property type="match status" value="1"/>
</dbReference>
<feature type="domain" description="Activator of Hsp90 ATPase homologue 1/2-like C-terminal" evidence="2">
    <location>
        <begin position="33"/>
        <end position="143"/>
    </location>
</feature>
<keyword evidence="4" id="KW-1185">Reference proteome</keyword>